<dbReference type="EMBL" id="JAHQIW010007304">
    <property type="protein sequence ID" value="KAJ1373536.1"/>
    <property type="molecule type" value="Genomic_DNA"/>
</dbReference>
<protein>
    <submittedName>
        <fullName evidence="1">Uncharacterized protein</fullName>
    </submittedName>
</protein>
<dbReference type="AlphaFoldDB" id="A0AAD5WKV8"/>
<reference evidence="1" key="1">
    <citation type="submission" date="2021-06" db="EMBL/GenBank/DDBJ databases">
        <title>Parelaphostrongylus tenuis whole genome reference sequence.</title>
        <authorList>
            <person name="Garwood T.J."/>
            <person name="Larsen P.A."/>
            <person name="Fountain-Jones N.M."/>
            <person name="Garbe J.R."/>
            <person name="Macchietto M.G."/>
            <person name="Kania S.A."/>
            <person name="Gerhold R.W."/>
            <person name="Richards J.E."/>
            <person name="Wolf T.M."/>
        </authorList>
    </citation>
    <scope>NUCLEOTIDE SEQUENCE</scope>
    <source>
        <strain evidence="1">MNPRO001-30</strain>
        <tissue evidence="1">Meninges</tissue>
    </source>
</reference>
<accession>A0AAD5WKV8</accession>
<organism evidence="1 2">
    <name type="scientific">Parelaphostrongylus tenuis</name>
    <name type="common">Meningeal worm</name>
    <dbReference type="NCBI Taxonomy" id="148309"/>
    <lineage>
        <taxon>Eukaryota</taxon>
        <taxon>Metazoa</taxon>
        <taxon>Ecdysozoa</taxon>
        <taxon>Nematoda</taxon>
        <taxon>Chromadorea</taxon>
        <taxon>Rhabditida</taxon>
        <taxon>Rhabditina</taxon>
        <taxon>Rhabditomorpha</taxon>
        <taxon>Strongyloidea</taxon>
        <taxon>Metastrongylidae</taxon>
        <taxon>Parelaphostrongylus</taxon>
    </lineage>
</organism>
<keyword evidence="2" id="KW-1185">Reference proteome</keyword>
<evidence type="ECO:0000313" key="2">
    <source>
        <dbReference type="Proteomes" id="UP001196413"/>
    </source>
</evidence>
<evidence type="ECO:0000313" key="1">
    <source>
        <dbReference type="EMBL" id="KAJ1373536.1"/>
    </source>
</evidence>
<proteinExistence type="predicted"/>
<sequence>MALSGLKKALLKNQPLDTEKCRIGETVASAFEDVNSLTYGLCEKEYFCDKRIIIYTTKDVPADKSI</sequence>
<name>A0AAD5WKV8_PARTN</name>
<gene>
    <name evidence="1" type="ORF">KIN20_035953</name>
</gene>
<dbReference type="Proteomes" id="UP001196413">
    <property type="component" value="Unassembled WGS sequence"/>
</dbReference>
<comment type="caution">
    <text evidence="1">The sequence shown here is derived from an EMBL/GenBank/DDBJ whole genome shotgun (WGS) entry which is preliminary data.</text>
</comment>